<name>A0ABD4SC51_9LACO</name>
<organism evidence="1 2">
    <name type="scientific">Lactobacillus delbrueckii subsp. allosunkii</name>
    <dbReference type="NCBI Taxonomy" id="1050107"/>
    <lineage>
        <taxon>Bacteria</taxon>
        <taxon>Bacillati</taxon>
        <taxon>Bacillota</taxon>
        <taxon>Bacilli</taxon>
        <taxon>Lactobacillales</taxon>
        <taxon>Lactobacillaceae</taxon>
        <taxon>Lactobacillus</taxon>
    </lineage>
</organism>
<gene>
    <name evidence="1" type="ORF">LOB39_06520</name>
</gene>
<dbReference type="RefSeq" id="WP_231523579.1">
    <property type="nucleotide sequence ID" value="NZ_JAJNUD010000014.1"/>
</dbReference>
<protein>
    <submittedName>
        <fullName evidence="1">Uncharacterized protein</fullName>
    </submittedName>
</protein>
<proteinExistence type="predicted"/>
<dbReference type="Proteomes" id="UP001320314">
    <property type="component" value="Unassembled WGS sequence"/>
</dbReference>
<reference evidence="1 2" key="1">
    <citation type="submission" date="2021-12" db="EMBL/GenBank/DDBJ databases">
        <title>Antimicrobial susceptibility of Lactobacillus delbrueckii subsp. lactis obtained from milk products and other habitats.</title>
        <authorList>
            <person name="Shani N."/>
        </authorList>
    </citation>
    <scope>NUCLEOTIDE SEQUENCE [LARGE SCALE GENOMIC DNA]</scope>
    <source>
        <strain evidence="1 2">CIRM BIA 266</strain>
    </source>
</reference>
<comment type="caution">
    <text evidence="1">The sequence shown here is derived from an EMBL/GenBank/DDBJ whole genome shotgun (WGS) entry which is preliminary data.</text>
</comment>
<accession>A0ABD4SC51</accession>
<evidence type="ECO:0000313" key="2">
    <source>
        <dbReference type="Proteomes" id="UP001320314"/>
    </source>
</evidence>
<sequence>MRHFTTKMMTTFFDWEDDEGLLEEDSDIDSNSLHDLLLGLADSDQPQDKTVNKVSYPKRLLDNTMKKGYAKAGFTEEKLDFLHKFFQGAVNLYGVIEIIDLSQIYADIKDKNQYPDISTDEFIKFAELVRREQVPYYVFDQHELFRNRIDYDFERMIVNEDLLGPEGLHSLEGVYNVYYSNYASDYWEPEDMLAFAGHQQEKEEQALLDFFTKLGNQADESKELAKKIVDHFIWTCKGRIEDVDPLPKAQFMQLLAHGNRTVDDELQDQLLELNNNYNRHRHVYLLKGWTTDEWSTNPDAQGEKAEQLKAMPRLLGLIEKDS</sequence>
<dbReference type="AlphaFoldDB" id="A0ABD4SC51"/>
<evidence type="ECO:0000313" key="1">
    <source>
        <dbReference type="EMBL" id="MCD5518218.1"/>
    </source>
</evidence>
<dbReference type="EMBL" id="JAJNUD010000014">
    <property type="protein sequence ID" value="MCD5518218.1"/>
    <property type="molecule type" value="Genomic_DNA"/>
</dbReference>